<protein>
    <submittedName>
        <fullName evidence="4">NADH-FMN oxidoreductase RutF, flavin reductase (DIM6/NTAB) family</fullName>
    </submittedName>
</protein>
<feature type="region of interest" description="Disordered" evidence="2">
    <location>
        <begin position="1"/>
        <end position="41"/>
    </location>
</feature>
<dbReference type="PANTHER" id="PTHR30466">
    <property type="entry name" value="FLAVIN REDUCTASE"/>
    <property type="match status" value="1"/>
</dbReference>
<gene>
    <name evidence="4" type="ORF">SAMN04488543_0618</name>
</gene>
<dbReference type="Pfam" id="PF01613">
    <property type="entry name" value="Flavin_Reduct"/>
    <property type="match status" value="1"/>
</dbReference>
<feature type="domain" description="Flavin reductase like" evidence="3">
    <location>
        <begin position="45"/>
        <end position="188"/>
    </location>
</feature>
<evidence type="ECO:0000259" key="3">
    <source>
        <dbReference type="SMART" id="SM00903"/>
    </source>
</evidence>
<evidence type="ECO:0000256" key="1">
    <source>
        <dbReference type="ARBA" id="ARBA00023002"/>
    </source>
</evidence>
<evidence type="ECO:0000313" key="4">
    <source>
        <dbReference type="EMBL" id="SDR85231.1"/>
    </source>
</evidence>
<dbReference type="PANTHER" id="PTHR30466:SF1">
    <property type="entry name" value="FMN REDUCTASE (NADH) RUTF"/>
    <property type="match status" value="1"/>
</dbReference>
<dbReference type="EMBL" id="LT629749">
    <property type="protein sequence ID" value="SDR85231.1"/>
    <property type="molecule type" value="Genomic_DNA"/>
</dbReference>
<dbReference type="SMART" id="SM00903">
    <property type="entry name" value="Flavin_Reduct"/>
    <property type="match status" value="1"/>
</dbReference>
<dbReference type="RefSeq" id="WP_091410036.1">
    <property type="nucleotide sequence ID" value="NZ_LT629749.1"/>
</dbReference>
<dbReference type="AlphaFoldDB" id="A0A1H1MEG8"/>
<organism evidence="4 5">
    <name type="scientific">Friedmanniella luteola</name>
    <dbReference type="NCBI Taxonomy" id="546871"/>
    <lineage>
        <taxon>Bacteria</taxon>
        <taxon>Bacillati</taxon>
        <taxon>Actinomycetota</taxon>
        <taxon>Actinomycetes</taxon>
        <taxon>Propionibacteriales</taxon>
        <taxon>Nocardioidaceae</taxon>
        <taxon>Friedmanniella</taxon>
    </lineage>
</organism>
<dbReference type="InterPro" id="IPR050268">
    <property type="entry name" value="NADH-dep_flavin_reductase"/>
</dbReference>
<sequence length="195" mass="20285">MTSSPAPSRDGAPVPEQPPADALGVPGTGADGPSQVSPTDFKSVFRRHPAGVAVVTFTHEGTLHGFTATSVISVSADPPVLTFSIDSTSSSWAALAEADTLVINFLAAAQVDVSARFATRGIDRFAEGGWSLLATGEPVLDGNQAWLRGRVVQRTAIGRSFLVSVLALEAHQGGATEPLVYHDRTYHAVGDHTAI</sequence>
<dbReference type="InterPro" id="IPR012349">
    <property type="entry name" value="Split_barrel_FMN-bd"/>
</dbReference>
<dbReference type="GO" id="GO:0010181">
    <property type="term" value="F:FMN binding"/>
    <property type="evidence" value="ECO:0007669"/>
    <property type="project" value="InterPro"/>
</dbReference>
<dbReference type="InterPro" id="IPR002563">
    <property type="entry name" value="Flavin_Rdtase-like_dom"/>
</dbReference>
<dbReference type="Gene3D" id="2.30.110.10">
    <property type="entry name" value="Electron Transport, Fmn-binding Protein, Chain A"/>
    <property type="match status" value="1"/>
</dbReference>
<name>A0A1H1MEG8_9ACTN</name>
<proteinExistence type="predicted"/>
<dbReference type="OrthoDB" id="9792858at2"/>
<evidence type="ECO:0000313" key="5">
    <source>
        <dbReference type="Proteomes" id="UP000199092"/>
    </source>
</evidence>
<dbReference type="STRING" id="546871.SAMN04488543_0618"/>
<dbReference type="Proteomes" id="UP000199092">
    <property type="component" value="Chromosome I"/>
</dbReference>
<reference evidence="4 5" key="1">
    <citation type="submission" date="2016-10" db="EMBL/GenBank/DDBJ databases">
        <authorList>
            <person name="de Groot N.N."/>
        </authorList>
    </citation>
    <scope>NUCLEOTIDE SEQUENCE [LARGE SCALE GENOMIC DNA]</scope>
    <source>
        <strain evidence="4 5">DSM 21741</strain>
    </source>
</reference>
<dbReference type="GO" id="GO:0042602">
    <property type="term" value="F:riboflavin reductase (NADPH) activity"/>
    <property type="evidence" value="ECO:0007669"/>
    <property type="project" value="TreeGrafter"/>
</dbReference>
<keyword evidence="5" id="KW-1185">Reference proteome</keyword>
<accession>A0A1H1MEG8</accession>
<dbReference type="SUPFAM" id="SSF50475">
    <property type="entry name" value="FMN-binding split barrel"/>
    <property type="match status" value="1"/>
</dbReference>
<evidence type="ECO:0000256" key="2">
    <source>
        <dbReference type="SAM" id="MobiDB-lite"/>
    </source>
</evidence>
<dbReference type="GO" id="GO:0006208">
    <property type="term" value="P:pyrimidine nucleobase catabolic process"/>
    <property type="evidence" value="ECO:0007669"/>
    <property type="project" value="TreeGrafter"/>
</dbReference>
<keyword evidence="1" id="KW-0560">Oxidoreductase</keyword>